<dbReference type="RefSeq" id="WP_239066451.1">
    <property type="nucleotide sequence ID" value="NZ_BONR01000001.1"/>
</dbReference>
<proteinExistence type="predicted"/>
<feature type="chain" id="PRO_5036789696" description="Cyclase" evidence="1">
    <location>
        <begin position="29"/>
        <end position="152"/>
    </location>
</feature>
<dbReference type="Pfam" id="PF10604">
    <property type="entry name" value="Polyketide_cyc2"/>
    <property type="match status" value="1"/>
</dbReference>
<organism evidence="2 3">
    <name type="scientific">Demequina activiva</name>
    <dbReference type="NCBI Taxonomy" id="1582364"/>
    <lineage>
        <taxon>Bacteria</taxon>
        <taxon>Bacillati</taxon>
        <taxon>Actinomycetota</taxon>
        <taxon>Actinomycetes</taxon>
        <taxon>Micrococcales</taxon>
        <taxon>Demequinaceae</taxon>
        <taxon>Demequina</taxon>
    </lineage>
</organism>
<evidence type="ECO:0000313" key="3">
    <source>
        <dbReference type="Proteomes" id="UP000652354"/>
    </source>
</evidence>
<dbReference type="InterPro" id="IPR023393">
    <property type="entry name" value="START-like_dom_sf"/>
</dbReference>
<dbReference type="AlphaFoldDB" id="A0A919Q4A1"/>
<dbReference type="EMBL" id="BONR01000001">
    <property type="protein sequence ID" value="GIG53585.1"/>
    <property type="molecule type" value="Genomic_DNA"/>
</dbReference>
<sequence length="152" mass="16774">MPSFTVTTAVAAPVARAFALSLSVDAHAASLAHSGERAVAGVTTGQLAEGESVTWRARHFGVWFTMTSRITEHQPPHRFVDEQVAGPFQRWRHEHRFEMVPEGTLMVDHVDFAAPLGLLGRAVEALVLTRYMERLITRRSAWLAQALSEEAA</sequence>
<dbReference type="SUPFAM" id="SSF55961">
    <property type="entry name" value="Bet v1-like"/>
    <property type="match status" value="1"/>
</dbReference>
<comment type="caution">
    <text evidence="2">The sequence shown here is derived from an EMBL/GenBank/DDBJ whole genome shotgun (WGS) entry which is preliminary data.</text>
</comment>
<dbReference type="CDD" id="cd07820">
    <property type="entry name" value="SRPBCC_3"/>
    <property type="match status" value="1"/>
</dbReference>
<dbReference type="InterPro" id="IPR019587">
    <property type="entry name" value="Polyketide_cyclase/dehydratase"/>
</dbReference>
<dbReference type="Proteomes" id="UP000652354">
    <property type="component" value="Unassembled WGS sequence"/>
</dbReference>
<accession>A0A919Q4A1</accession>
<keyword evidence="1" id="KW-0732">Signal</keyword>
<feature type="signal peptide" evidence="1">
    <location>
        <begin position="1"/>
        <end position="28"/>
    </location>
</feature>
<dbReference type="Gene3D" id="3.30.530.20">
    <property type="match status" value="1"/>
</dbReference>
<gene>
    <name evidence="2" type="ORF">Dac01nite_03370</name>
</gene>
<evidence type="ECO:0008006" key="4">
    <source>
        <dbReference type="Google" id="ProtNLM"/>
    </source>
</evidence>
<name>A0A919Q4A1_9MICO</name>
<protein>
    <recommendedName>
        <fullName evidence="4">Cyclase</fullName>
    </recommendedName>
</protein>
<evidence type="ECO:0000313" key="2">
    <source>
        <dbReference type="EMBL" id="GIG53585.1"/>
    </source>
</evidence>
<keyword evidence="3" id="KW-1185">Reference proteome</keyword>
<evidence type="ECO:0000256" key="1">
    <source>
        <dbReference type="SAM" id="SignalP"/>
    </source>
</evidence>
<reference evidence="2" key="1">
    <citation type="submission" date="2021-01" db="EMBL/GenBank/DDBJ databases">
        <title>Whole genome shotgun sequence of Demequina activiva NBRC 110675.</title>
        <authorList>
            <person name="Komaki H."/>
            <person name="Tamura T."/>
        </authorList>
    </citation>
    <scope>NUCLEOTIDE SEQUENCE</scope>
    <source>
        <strain evidence="2">NBRC 110675</strain>
    </source>
</reference>